<gene>
    <name evidence="1" type="ORF">FGIG_10277</name>
</gene>
<comment type="caution">
    <text evidence="1">The sequence shown here is derived from an EMBL/GenBank/DDBJ whole genome shotgun (WGS) entry which is preliminary data.</text>
</comment>
<name>A0A504YYV3_FASGI</name>
<dbReference type="AlphaFoldDB" id="A0A504YYV3"/>
<sequence>MNSSPRYFFVPHLSAQKGNLNSVLFSCSPTIKQYQFNFSIVGTANFLCHLDYFFLLF</sequence>
<keyword evidence="2" id="KW-1185">Reference proteome</keyword>
<protein>
    <submittedName>
        <fullName evidence="1">Uncharacterized protein</fullName>
    </submittedName>
</protein>
<reference evidence="1 2" key="1">
    <citation type="submission" date="2019-04" db="EMBL/GenBank/DDBJ databases">
        <title>Annotation for the trematode Fasciola gigantica.</title>
        <authorList>
            <person name="Choi Y.-J."/>
        </authorList>
    </citation>
    <scope>NUCLEOTIDE SEQUENCE [LARGE SCALE GENOMIC DNA]</scope>
    <source>
        <strain evidence="1">Uganda_cow_1</strain>
    </source>
</reference>
<evidence type="ECO:0000313" key="1">
    <source>
        <dbReference type="EMBL" id="TPP67062.1"/>
    </source>
</evidence>
<dbReference type="Proteomes" id="UP000316759">
    <property type="component" value="Unassembled WGS sequence"/>
</dbReference>
<accession>A0A504YYV3</accession>
<organism evidence="1 2">
    <name type="scientific">Fasciola gigantica</name>
    <name type="common">Giant liver fluke</name>
    <dbReference type="NCBI Taxonomy" id="46835"/>
    <lineage>
        <taxon>Eukaryota</taxon>
        <taxon>Metazoa</taxon>
        <taxon>Spiralia</taxon>
        <taxon>Lophotrochozoa</taxon>
        <taxon>Platyhelminthes</taxon>
        <taxon>Trematoda</taxon>
        <taxon>Digenea</taxon>
        <taxon>Plagiorchiida</taxon>
        <taxon>Echinostomata</taxon>
        <taxon>Echinostomatoidea</taxon>
        <taxon>Fasciolidae</taxon>
        <taxon>Fasciola</taxon>
    </lineage>
</organism>
<evidence type="ECO:0000313" key="2">
    <source>
        <dbReference type="Proteomes" id="UP000316759"/>
    </source>
</evidence>
<dbReference type="EMBL" id="SUNJ01001133">
    <property type="protein sequence ID" value="TPP67062.1"/>
    <property type="molecule type" value="Genomic_DNA"/>
</dbReference>
<proteinExistence type="predicted"/>